<proteinExistence type="predicted"/>
<feature type="compositionally biased region" description="Basic and acidic residues" evidence="1">
    <location>
        <begin position="511"/>
        <end position="520"/>
    </location>
</feature>
<feature type="region of interest" description="Disordered" evidence="1">
    <location>
        <begin position="1"/>
        <end position="87"/>
    </location>
</feature>
<evidence type="ECO:0000313" key="2">
    <source>
        <dbReference type="EMBL" id="KAK7513682.1"/>
    </source>
</evidence>
<name>A0ABR1KFV4_9PEZI</name>
<gene>
    <name evidence="2" type="ORF">IWZ03DRAFT_382692</name>
</gene>
<evidence type="ECO:0000313" key="3">
    <source>
        <dbReference type="Proteomes" id="UP001363622"/>
    </source>
</evidence>
<feature type="region of interest" description="Disordered" evidence="1">
    <location>
        <begin position="147"/>
        <end position="325"/>
    </location>
</feature>
<feature type="region of interest" description="Disordered" evidence="1">
    <location>
        <begin position="570"/>
        <end position="635"/>
    </location>
</feature>
<organism evidence="2 3">
    <name type="scientific">Phyllosticta citriasiana</name>
    <dbReference type="NCBI Taxonomy" id="595635"/>
    <lineage>
        <taxon>Eukaryota</taxon>
        <taxon>Fungi</taxon>
        <taxon>Dikarya</taxon>
        <taxon>Ascomycota</taxon>
        <taxon>Pezizomycotina</taxon>
        <taxon>Dothideomycetes</taxon>
        <taxon>Dothideomycetes incertae sedis</taxon>
        <taxon>Botryosphaeriales</taxon>
        <taxon>Phyllostictaceae</taxon>
        <taxon>Phyllosticta</taxon>
    </lineage>
</organism>
<feature type="compositionally biased region" description="Basic and acidic residues" evidence="1">
    <location>
        <begin position="158"/>
        <end position="180"/>
    </location>
</feature>
<feature type="compositionally biased region" description="Low complexity" evidence="1">
    <location>
        <begin position="461"/>
        <end position="470"/>
    </location>
</feature>
<feature type="compositionally biased region" description="Polar residues" evidence="1">
    <location>
        <begin position="430"/>
        <end position="450"/>
    </location>
</feature>
<dbReference type="EMBL" id="JBBPHU010000009">
    <property type="protein sequence ID" value="KAK7513682.1"/>
    <property type="molecule type" value="Genomic_DNA"/>
</dbReference>
<feature type="region of interest" description="Disordered" evidence="1">
    <location>
        <begin position="100"/>
        <end position="132"/>
    </location>
</feature>
<reference evidence="2 3" key="1">
    <citation type="submission" date="2024-04" db="EMBL/GenBank/DDBJ databases">
        <title>Phyllosticta paracitricarpa is synonymous to the EU quarantine fungus P. citricarpa based on phylogenomic analyses.</title>
        <authorList>
            <consortium name="Lawrence Berkeley National Laboratory"/>
            <person name="Van Ingen-Buijs V.A."/>
            <person name="Van Westerhoven A.C."/>
            <person name="Haridas S."/>
            <person name="Skiadas P."/>
            <person name="Martin F."/>
            <person name="Groenewald J.Z."/>
            <person name="Crous P.W."/>
            <person name="Seidl M.F."/>
        </authorList>
    </citation>
    <scope>NUCLEOTIDE SEQUENCE [LARGE SCALE GENOMIC DNA]</scope>
    <source>
        <strain evidence="2 3">CBS 123371</strain>
    </source>
</reference>
<feature type="region of interest" description="Disordered" evidence="1">
    <location>
        <begin position="410"/>
        <end position="542"/>
    </location>
</feature>
<feature type="compositionally biased region" description="Basic residues" evidence="1">
    <location>
        <begin position="31"/>
        <end position="48"/>
    </location>
</feature>
<keyword evidence="3" id="KW-1185">Reference proteome</keyword>
<feature type="compositionally biased region" description="Polar residues" evidence="1">
    <location>
        <begin position="1"/>
        <end position="23"/>
    </location>
</feature>
<feature type="compositionally biased region" description="Basic and acidic residues" evidence="1">
    <location>
        <begin position="279"/>
        <end position="310"/>
    </location>
</feature>
<feature type="compositionally biased region" description="Polar residues" evidence="1">
    <location>
        <begin position="224"/>
        <end position="237"/>
    </location>
</feature>
<sequence length="635" mass="68809">MQERPTNVEVSTSKSGPKQTSSIHPYARQKDQKKKKTKKNKKEQHKGPLHASKTTNAMTTTTEAHQQVLSEHLSSDNSLSQKDDKIQQVKSHQFILDSRLRNSIPTSQQETHENKLTPKFSIAPESGRNSVVESGSIVTDGLDSTLYATSLSDGGHQSGDKKVEIPQRKDGLGTDQHIMDGEDVWQQSSVTEGAPAGEPSESAGSLRIADHAAGGFQNREETSNAESSRGSLDSAQPSAVEGSETYNSDAADEFLIRLNAKRRANEKTRLKAKAKRDRQRAEKRAQEEQESKLRAADGPQKDPEVYDKRIRVSTPYVSSDDEEDQIEVVQCGTQYEAFRPHSRVASPKDTPHALSGDQKFKDLCSGAIGALQELGVGGPTTSNYAVPALLSESDSSDSLEFCDTATTNSMKAGKEFPHPFPPPTRLNGKVGNQAQSSLDFRGAQCTSSKSQHNERIVDCVTTSSQSSPPSKKQEKRKGKCCAHEMDEPEEATNAPGKPSAPHSFYDDFEIDADKQSESQRDATIPSDPMSPPGEDDAEQARKISQVVAALTGLRALHTVEVSIHEFVGSAGDGTFPARTEGNAEDSGRVEEELEEAGGVQVAKDDGDAAEAAAGGSKRKTSKKKSKKGKKKGRKW</sequence>
<protein>
    <submittedName>
        <fullName evidence="2">Uncharacterized protein</fullName>
    </submittedName>
</protein>
<comment type="caution">
    <text evidence="2">The sequence shown here is derived from an EMBL/GenBank/DDBJ whole genome shotgun (WGS) entry which is preliminary data.</text>
</comment>
<accession>A0ABR1KFV4</accession>
<dbReference type="Proteomes" id="UP001363622">
    <property type="component" value="Unassembled WGS sequence"/>
</dbReference>
<evidence type="ECO:0000256" key="1">
    <source>
        <dbReference type="SAM" id="MobiDB-lite"/>
    </source>
</evidence>
<feature type="compositionally biased region" description="Basic residues" evidence="1">
    <location>
        <begin position="616"/>
        <end position="635"/>
    </location>
</feature>